<keyword evidence="4" id="KW-0808">Transferase</keyword>
<feature type="domain" description="ACT" evidence="3">
    <location>
        <begin position="5"/>
        <end position="79"/>
    </location>
</feature>
<reference evidence="5" key="1">
    <citation type="journal article" date="2019" name="Int. J. Syst. Evol. Microbiol.">
        <title>The Global Catalogue of Microorganisms (GCM) 10K type strain sequencing project: providing services to taxonomists for standard genome sequencing and annotation.</title>
        <authorList>
            <consortium name="The Broad Institute Genomics Platform"/>
            <consortium name="The Broad Institute Genome Sequencing Center for Infectious Disease"/>
            <person name="Wu L."/>
            <person name="Ma J."/>
        </authorList>
    </citation>
    <scope>NUCLEOTIDE SEQUENCE [LARGE SCALE GENOMIC DNA]</scope>
    <source>
        <strain evidence="5">CGMCC 4.7382</strain>
    </source>
</reference>
<feature type="domain" description="N-acetyltransferase" evidence="2">
    <location>
        <begin position="190"/>
        <end position="340"/>
    </location>
</feature>
<protein>
    <submittedName>
        <fullName evidence="4">GNAT family N-acetyltransferase</fullName>
        <ecNumber evidence="4">2.3.1.-</ecNumber>
    </submittedName>
</protein>
<evidence type="ECO:0000259" key="2">
    <source>
        <dbReference type="PROSITE" id="PS51186"/>
    </source>
</evidence>
<accession>A0ABW2KKL6</accession>
<dbReference type="InterPro" id="IPR000182">
    <property type="entry name" value="GNAT_dom"/>
</dbReference>
<keyword evidence="4" id="KW-0012">Acyltransferase</keyword>
<dbReference type="PROSITE" id="PS51186">
    <property type="entry name" value="GNAT"/>
    <property type="match status" value="1"/>
</dbReference>
<dbReference type="InterPro" id="IPR002912">
    <property type="entry name" value="ACT_dom"/>
</dbReference>
<dbReference type="PROSITE" id="PS51671">
    <property type="entry name" value="ACT"/>
    <property type="match status" value="1"/>
</dbReference>
<feature type="region of interest" description="Disordered" evidence="1">
    <location>
        <begin position="355"/>
        <end position="376"/>
    </location>
</feature>
<dbReference type="Proteomes" id="UP001596540">
    <property type="component" value="Unassembled WGS sequence"/>
</dbReference>
<comment type="caution">
    <text evidence="4">The sequence shown here is derived from an EMBL/GenBank/DDBJ whole genome shotgun (WGS) entry which is preliminary data.</text>
</comment>
<evidence type="ECO:0000313" key="5">
    <source>
        <dbReference type="Proteomes" id="UP001596540"/>
    </source>
</evidence>
<dbReference type="Gene3D" id="3.30.70.260">
    <property type="match status" value="1"/>
</dbReference>
<evidence type="ECO:0000259" key="3">
    <source>
        <dbReference type="PROSITE" id="PS51671"/>
    </source>
</evidence>
<evidence type="ECO:0000256" key="1">
    <source>
        <dbReference type="SAM" id="MobiDB-lite"/>
    </source>
</evidence>
<dbReference type="EMBL" id="JBHTBH010000012">
    <property type="protein sequence ID" value="MFC7330532.1"/>
    <property type="molecule type" value="Genomic_DNA"/>
</dbReference>
<proteinExistence type="predicted"/>
<dbReference type="SUPFAM" id="SSF55729">
    <property type="entry name" value="Acyl-CoA N-acyltransferases (Nat)"/>
    <property type="match status" value="1"/>
</dbReference>
<sequence length="376" mass="40383">MSLWRIRTVVEDRPGQLAGIVAAMARHGGNVVGLSIHADAAGVVDEFIVDVPGDHRALLREVAGRSVTDSVTAVPAQPREVGDDTTRALLLTARLRAQPNRLPEALRELLLADEARWTNLTRPAATFPEEPETTLLVPVGPLRAVRLRRADRPFTWTESARADALVRSVLPATGPAPTDGAVVTHRGAELFVWQTTGADADAIQRLHRRCSAETARRRYFAAMPELSPRMLGVFCDPERGLTLAARPMRGREPVALAHLMYTLDPGVGEIALLVEDSWQGEGVGTALARVLTAIAADWGLAEVRADMEAGNRAMNRLMHRLGATVRPPRDGVVQARLPVAGTVPSRRPGRLMTLLGQAGAPGTGAGSRPVDPARAR</sequence>
<dbReference type="GO" id="GO:0016746">
    <property type="term" value="F:acyltransferase activity"/>
    <property type="evidence" value="ECO:0007669"/>
    <property type="project" value="UniProtKB-KW"/>
</dbReference>
<dbReference type="EC" id="2.3.1.-" evidence="4"/>
<dbReference type="SUPFAM" id="SSF55021">
    <property type="entry name" value="ACT-like"/>
    <property type="match status" value="1"/>
</dbReference>
<organism evidence="4 5">
    <name type="scientific">Marinactinospora rubrisoli</name>
    <dbReference type="NCBI Taxonomy" id="2715399"/>
    <lineage>
        <taxon>Bacteria</taxon>
        <taxon>Bacillati</taxon>
        <taxon>Actinomycetota</taxon>
        <taxon>Actinomycetes</taxon>
        <taxon>Streptosporangiales</taxon>
        <taxon>Nocardiopsidaceae</taxon>
        <taxon>Marinactinospora</taxon>
    </lineage>
</organism>
<dbReference type="Gene3D" id="3.40.630.30">
    <property type="match status" value="1"/>
</dbReference>
<dbReference type="CDD" id="cd02116">
    <property type="entry name" value="ACT"/>
    <property type="match status" value="1"/>
</dbReference>
<dbReference type="RefSeq" id="WP_379873172.1">
    <property type="nucleotide sequence ID" value="NZ_JBHTBH010000012.1"/>
</dbReference>
<keyword evidence="5" id="KW-1185">Reference proteome</keyword>
<name>A0ABW2KKL6_9ACTN</name>
<gene>
    <name evidence="4" type="ORF">ACFQRF_22645</name>
</gene>
<dbReference type="InterPro" id="IPR016181">
    <property type="entry name" value="Acyl_CoA_acyltransferase"/>
</dbReference>
<evidence type="ECO:0000313" key="4">
    <source>
        <dbReference type="EMBL" id="MFC7330532.1"/>
    </source>
</evidence>
<dbReference type="Pfam" id="PF00583">
    <property type="entry name" value="Acetyltransf_1"/>
    <property type="match status" value="1"/>
</dbReference>
<dbReference type="InterPro" id="IPR045865">
    <property type="entry name" value="ACT-like_dom_sf"/>
</dbReference>
<dbReference type="Pfam" id="PF01842">
    <property type="entry name" value="ACT"/>
    <property type="match status" value="1"/>
</dbReference>